<feature type="domain" description="HTH CENPB-type" evidence="4">
    <location>
        <begin position="72"/>
        <end position="146"/>
    </location>
</feature>
<reference evidence="6" key="1">
    <citation type="submission" date="2025-08" db="UniProtKB">
        <authorList>
            <consortium name="RefSeq"/>
        </authorList>
    </citation>
    <scope>IDENTIFICATION</scope>
    <source>
        <tissue evidence="6">Total insect</tissue>
    </source>
</reference>
<dbReference type="GO" id="GO:0003677">
    <property type="term" value="F:DNA binding"/>
    <property type="evidence" value="ECO:0007669"/>
    <property type="project" value="UniProtKB-KW"/>
</dbReference>
<dbReference type="PANTHER" id="PTHR19303:SF73">
    <property type="entry name" value="PROTEIN PDC2"/>
    <property type="match status" value="1"/>
</dbReference>
<sequence>MPSKGIQGIEEPGKRRKLNVSAKLEILKRVDERPNTTKKALAKDLGLPVTTLQQIIKDRVKIENAATLGNLEQHRMKAPKYPELEKALVQFITQARSMPVKIPVNTRLLKTQAKTIALRLGITDFTERSGGWLSRFKRRNRILFRKVSGESADVFDDTVDAWRRRVLPSLLKGYELKDIYNADEFGLFLNLLPDRTMCFSTEESSGNKQSRARLTILLGCNADGTDKLRPLVIGKAKNPRCFAKIRSLPCDYSDQVNAWMTTDECTRWLEKLNNKMRIQKRKIVLLFDNCPSHPQQIQLSNVKMVYLPKNTTSKLQPCDKGIIKNVKHYYRTRLVQRLCNLIGKPNVERKDCLVNVYQALHFLQWAWNQVKAETIANCFKKAGVREFTEADYAVDDAESAEGSLNSFLTRFDRERHPNGRSQI</sequence>
<evidence type="ECO:0000313" key="6">
    <source>
        <dbReference type="RefSeq" id="XP_034250180.1"/>
    </source>
</evidence>
<dbReference type="RefSeq" id="XP_034250180.1">
    <property type="nucleotide sequence ID" value="XM_034394289.1"/>
</dbReference>
<dbReference type="Pfam" id="PF03184">
    <property type="entry name" value="DDE_1"/>
    <property type="match status" value="1"/>
</dbReference>
<organism evidence="6">
    <name type="scientific">Thrips palmi</name>
    <name type="common">Melon thrips</name>
    <dbReference type="NCBI Taxonomy" id="161013"/>
    <lineage>
        <taxon>Eukaryota</taxon>
        <taxon>Metazoa</taxon>
        <taxon>Ecdysozoa</taxon>
        <taxon>Arthropoda</taxon>
        <taxon>Hexapoda</taxon>
        <taxon>Insecta</taxon>
        <taxon>Pterygota</taxon>
        <taxon>Neoptera</taxon>
        <taxon>Paraneoptera</taxon>
        <taxon>Thysanoptera</taxon>
        <taxon>Terebrantia</taxon>
        <taxon>Thripoidea</taxon>
        <taxon>Thripidae</taxon>
        <taxon>Thrips</taxon>
    </lineage>
</organism>
<dbReference type="InterPro" id="IPR009057">
    <property type="entry name" value="Homeodomain-like_sf"/>
</dbReference>
<dbReference type="Pfam" id="PF04218">
    <property type="entry name" value="CENP-B_N"/>
    <property type="match status" value="1"/>
</dbReference>
<dbReference type="InParanoid" id="A0A6P8ZYI4"/>
<name>A0A6P8ZYI4_THRPL</name>
<dbReference type="InterPro" id="IPR004875">
    <property type="entry name" value="DDE_SF_endonuclease_dom"/>
</dbReference>
<comment type="subcellular location">
    <subcellularLocation>
        <location evidence="1">Nucleus</location>
    </subcellularLocation>
</comment>
<dbReference type="InterPro" id="IPR007889">
    <property type="entry name" value="HTH_Psq"/>
</dbReference>
<dbReference type="GeneID" id="117650707"/>
<keyword evidence="2" id="KW-0238">DNA-binding</keyword>
<dbReference type="AlphaFoldDB" id="A0A6P8ZYI4"/>
<dbReference type="InterPro" id="IPR050863">
    <property type="entry name" value="CenT-Element_Derived"/>
</dbReference>
<dbReference type="KEGG" id="tpal:117650707"/>
<accession>A0A6P8ZYI4</accession>
<dbReference type="SUPFAM" id="SSF46689">
    <property type="entry name" value="Homeodomain-like"/>
    <property type="match status" value="2"/>
</dbReference>
<dbReference type="InterPro" id="IPR006600">
    <property type="entry name" value="HTH_CenpB_DNA-bd_dom"/>
</dbReference>
<dbReference type="PANTHER" id="PTHR19303">
    <property type="entry name" value="TRANSPOSON"/>
    <property type="match status" value="1"/>
</dbReference>
<evidence type="ECO:0000313" key="5">
    <source>
        <dbReference type="Proteomes" id="UP000515158"/>
    </source>
</evidence>
<dbReference type="OrthoDB" id="125347at2759"/>
<gene>
    <name evidence="6" type="primary">LOC117650707</name>
</gene>
<dbReference type="SMART" id="SM00674">
    <property type="entry name" value="CENPB"/>
    <property type="match status" value="1"/>
</dbReference>
<evidence type="ECO:0000256" key="2">
    <source>
        <dbReference type="ARBA" id="ARBA00023125"/>
    </source>
</evidence>
<keyword evidence="3" id="KW-0539">Nucleus</keyword>
<dbReference type="FunCoup" id="A0A6P8ZYI4">
    <property type="interactions" value="128"/>
</dbReference>
<dbReference type="Pfam" id="PF03221">
    <property type="entry name" value="HTH_Tnp_Tc5"/>
    <property type="match status" value="1"/>
</dbReference>
<dbReference type="Proteomes" id="UP000515158">
    <property type="component" value="Unplaced"/>
</dbReference>
<keyword evidence="5" id="KW-1185">Reference proteome</keyword>
<proteinExistence type="predicted"/>
<evidence type="ECO:0000256" key="1">
    <source>
        <dbReference type="ARBA" id="ARBA00004123"/>
    </source>
</evidence>
<evidence type="ECO:0000256" key="3">
    <source>
        <dbReference type="ARBA" id="ARBA00023242"/>
    </source>
</evidence>
<protein>
    <submittedName>
        <fullName evidence="6">Tigger transposable element-derived protein 6-like</fullName>
    </submittedName>
</protein>
<dbReference type="Gene3D" id="1.10.10.60">
    <property type="entry name" value="Homeodomain-like"/>
    <property type="match status" value="2"/>
</dbReference>
<dbReference type="GO" id="GO:0005634">
    <property type="term" value="C:nucleus"/>
    <property type="evidence" value="ECO:0007669"/>
    <property type="project" value="UniProtKB-SubCell"/>
</dbReference>
<evidence type="ECO:0000259" key="4">
    <source>
        <dbReference type="PROSITE" id="PS51253"/>
    </source>
</evidence>
<dbReference type="PROSITE" id="PS51253">
    <property type="entry name" value="HTH_CENPB"/>
    <property type="match status" value="1"/>
</dbReference>